<keyword evidence="1" id="KW-0472">Membrane</keyword>
<evidence type="ECO:0000313" key="2">
    <source>
        <dbReference type="EMBL" id="MDD1791870.1"/>
    </source>
</evidence>
<keyword evidence="3" id="KW-1185">Reference proteome</keyword>
<dbReference type="EMBL" id="JAJUBC010000002">
    <property type="protein sequence ID" value="MDD1791870.1"/>
    <property type="molecule type" value="Genomic_DNA"/>
</dbReference>
<comment type="caution">
    <text evidence="2">The sequence shown here is derived from an EMBL/GenBank/DDBJ whole genome shotgun (WGS) entry which is preliminary data.</text>
</comment>
<keyword evidence="1" id="KW-0812">Transmembrane</keyword>
<feature type="transmembrane region" description="Helical" evidence="1">
    <location>
        <begin position="81"/>
        <end position="100"/>
    </location>
</feature>
<reference evidence="2" key="1">
    <citation type="submission" date="2021-12" db="EMBL/GenBank/DDBJ databases">
        <title>Enterovibrio ZSDZ35 sp. nov. and Enterovibrio ZSDZ42 sp. nov., isolated from coastal seawater in Qingdao.</title>
        <authorList>
            <person name="Zhang P."/>
        </authorList>
    </citation>
    <scope>NUCLEOTIDE SEQUENCE</scope>
    <source>
        <strain evidence="2">ZSDZ42</strain>
    </source>
</reference>
<accession>A0ABT5QV38</accession>
<proteinExistence type="predicted"/>
<feature type="transmembrane region" description="Helical" evidence="1">
    <location>
        <begin position="28"/>
        <end position="45"/>
    </location>
</feature>
<gene>
    <name evidence="2" type="ORF">LRP50_01865</name>
</gene>
<name>A0ABT5QV38_9GAMM</name>
<evidence type="ECO:0008006" key="4">
    <source>
        <dbReference type="Google" id="ProtNLM"/>
    </source>
</evidence>
<sequence>MRSLSAVAGMLLLAYPLAVYAGLSYWGAAPLALVLIVLFACRIVSSRRSKSGPLKHLAILTGTIGIALASLGYLFKQHDWFLYYPVVVNAVMLAIFAHSLSQPQSIVEKLARLQDPDLPPSGVSYTRKVTKVWCLFFLLNGSIAWLTCFMPLSNWTLYNGLLSYLAAGTLFAVEYLVRKKVQAS</sequence>
<dbReference type="Proteomes" id="UP001149400">
    <property type="component" value="Unassembled WGS sequence"/>
</dbReference>
<dbReference type="RefSeq" id="WP_274162809.1">
    <property type="nucleotide sequence ID" value="NZ_JAJUBC010000002.1"/>
</dbReference>
<protein>
    <recommendedName>
        <fullName evidence="4">DNA gyrase subunit B</fullName>
    </recommendedName>
</protein>
<evidence type="ECO:0000256" key="1">
    <source>
        <dbReference type="SAM" id="Phobius"/>
    </source>
</evidence>
<feature type="transmembrane region" description="Helical" evidence="1">
    <location>
        <begin position="57"/>
        <end position="75"/>
    </location>
</feature>
<evidence type="ECO:0000313" key="3">
    <source>
        <dbReference type="Proteomes" id="UP001149400"/>
    </source>
</evidence>
<feature type="transmembrane region" description="Helical" evidence="1">
    <location>
        <begin position="158"/>
        <end position="177"/>
    </location>
</feature>
<keyword evidence="1" id="KW-1133">Transmembrane helix</keyword>
<feature type="transmembrane region" description="Helical" evidence="1">
    <location>
        <begin position="132"/>
        <end position="152"/>
    </location>
</feature>
<organism evidence="2 3">
    <name type="scientific">Enterovibrio gelatinilyticus</name>
    <dbReference type="NCBI Taxonomy" id="2899819"/>
    <lineage>
        <taxon>Bacteria</taxon>
        <taxon>Pseudomonadati</taxon>
        <taxon>Pseudomonadota</taxon>
        <taxon>Gammaproteobacteria</taxon>
        <taxon>Vibrionales</taxon>
        <taxon>Vibrionaceae</taxon>
        <taxon>Enterovibrio</taxon>
    </lineage>
</organism>